<keyword evidence="4 10" id="KW-1133">Transmembrane helix</keyword>
<dbReference type="InterPro" id="IPR036179">
    <property type="entry name" value="Ig-like_dom_sf"/>
</dbReference>
<dbReference type="InterPro" id="IPR013783">
    <property type="entry name" value="Ig-like_fold"/>
</dbReference>
<evidence type="ECO:0000313" key="14">
    <source>
        <dbReference type="RefSeq" id="XP_028991057.1"/>
    </source>
</evidence>
<gene>
    <name evidence="14" type="primary">LOC114846328</name>
</gene>
<dbReference type="SMART" id="SM00409">
    <property type="entry name" value="IG"/>
    <property type="match status" value="1"/>
</dbReference>
<evidence type="ECO:0000259" key="12">
    <source>
        <dbReference type="PROSITE" id="PS50835"/>
    </source>
</evidence>
<comment type="subcellular location">
    <subcellularLocation>
        <location evidence="1">Membrane</location>
        <topology evidence="1">Single-pass membrane protein</topology>
    </subcellularLocation>
</comment>
<dbReference type="PANTHER" id="PTHR46841">
    <property type="entry name" value="OX-2 MEMBRANE GLYCOPROTEIN"/>
    <property type="match status" value="1"/>
</dbReference>
<feature type="transmembrane region" description="Helical" evidence="10">
    <location>
        <begin position="174"/>
        <end position="197"/>
    </location>
</feature>
<evidence type="ECO:0000313" key="13">
    <source>
        <dbReference type="Proteomes" id="UP000515150"/>
    </source>
</evidence>
<evidence type="ECO:0000256" key="3">
    <source>
        <dbReference type="ARBA" id="ARBA00022729"/>
    </source>
</evidence>
<dbReference type="PROSITE" id="PS50835">
    <property type="entry name" value="IG_LIKE"/>
    <property type="match status" value="1"/>
</dbReference>
<dbReference type="GO" id="GO:0016020">
    <property type="term" value="C:membrane"/>
    <property type="evidence" value="ECO:0007669"/>
    <property type="project" value="UniProtKB-SubCell"/>
</dbReference>
<dbReference type="AlphaFoldDB" id="A0A6P7L979"/>
<dbReference type="InterPro" id="IPR007110">
    <property type="entry name" value="Ig-like_dom"/>
</dbReference>
<dbReference type="GO" id="GO:0030424">
    <property type="term" value="C:axon"/>
    <property type="evidence" value="ECO:0007669"/>
    <property type="project" value="TreeGrafter"/>
</dbReference>
<dbReference type="RefSeq" id="XP_028991057.1">
    <property type="nucleotide sequence ID" value="XM_029135224.3"/>
</dbReference>
<keyword evidence="8" id="KW-0393">Immunoglobulin domain</keyword>
<dbReference type="InterPro" id="IPR047164">
    <property type="entry name" value="OX2G-like"/>
</dbReference>
<keyword evidence="6" id="KW-1015">Disulfide bond</keyword>
<feature type="chain" id="PRO_5027951855" evidence="11">
    <location>
        <begin position="23"/>
        <end position="261"/>
    </location>
</feature>
<organism evidence="13 14">
    <name type="scientific">Betta splendens</name>
    <name type="common">Siamese fighting fish</name>
    <dbReference type="NCBI Taxonomy" id="158456"/>
    <lineage>
        <taxon>Eukaryota</taxon>
        <taxon>Metazoa</taxon>
        <taxon>Chordata</taxon>
        <taxon>Craniata</taxon>
        <taxon>Vertebrata</taxon>
        <taxon>Euteleostomi</taxon>
        <taxon>Actinopterygii</taxon>
        <taxon>Neopterygii</taxon>
        <taxon>Teleostei</taxon>
        <taxon>Neoteleostei</taxon>
        <taxon>Acanthomorphata</taxon>
        <taxon>Anabantaria</taxon>
        <taxon>Anabantiformes</taxon>
        <taxon>Anabantoidei</taxon>
        <taxon>Osphronemidae</taxon>
        <taxon>Betta</taxon>
    </lineage>
</organism>
<dbReference type="Proteomes" id="UP000515150">
    <property type="component" value="Chromosome 2"/>
</dbReference>
<feature type="signal peptide" evidence="11">
    <location>
        <begin position="1"/>
        <end position="22"/>
    </location>
</feature>
<evidence type="ECO:0000256" key="7">
    <source>
        <dbReference type="ARBA" id="ARBA00023180"/>
    </source>
</evidence>
<accession>A0A6P7L979</accession>
<keyword evidence="5 10" id="KW-0472">Membrane</keyword>
<evidence type="ECO:0000256" key="5">
    <source>
        <dbReference type="ARBA" id="ARBA00023136"/>
    </source>
</evidence>
<evidence type="ECO:0000256" key="1">
    <source>
        <dbReference type="ARBA" id="ARBA00004167"/>
    </source>
</evidence>
<evidence type="ECO:0000256" key="4">
    <source>
        <dbReference type="ARBA" id="ARBA00022989"/>
    </source>
</evidence>
<dbReference type="SUPFAM" id="SSF48726">
    <property type="entry name" value="Immunoglobulin"/>
    <property type="match status" value="1"/>
</dbReference>
<dbReference type="GO" id="GO:0043025">
    <property type="term" value="C:neuronal cell body"/>
    <property type="evidence" value="ECO:0007669"/>
    <property type="project" value="TreeGrafter"/>
</dbReference>
<protein>
    <submittedName>
        <fullName evidence="14">Uncharacterized protein LOC114846328</fullName>
    </submittedName>
</protein>
<feature type="domain" description="Ig-like" evidence="12">
    <location>
        <begin position="22"/>
        <end position="125"/>
    </location>
</feature>
<keyword evidence="3 11" id="KW-0732">Signal</keyword>
<keyword evidence="13" id="KW-1185">Reference proteome</keyword>
<feature type="region of interest" description="Disordered" evidence="9">
    <location>
        <begin position="207"/>
        <end position="261"/>
    </location>
</feature>
<dbReference type="Gene3D" id="2.60.40.10">
    <property type="entry name" value="Immunoglobulins"/>
    <property type="match status" value="1"/>
</dbReference>
<dbReference type="OrthoDB" id="8749387at2759"/>
<name>A0A6P7L979_BETSP</name>
<keyword evidence="2 10" id="KW-0812">Transmembrane</keyword>
<proteinExistence type="predicted"/>
<dbReference type="Pfam" id="PF07686">
    <property type="entry name" value="V-set"/>
    <property type="match status" value="1"/>
</dbReference>
<sequence length="261" mass="28780">MENGVVLCLLLMLGVFTKDVHPTSPIQTHQTVTAAEGEEAHFSCLLTESKDVLQVTWQKLLPEGEQNVATCNKYFGQRVNPDFRDKVAIGGGGLQSSSLVIRSVTGADAGCYRCLFNAYPEGALSARTCLQLRVRALQLQVPLSERHRHELHEPGPRVQQSNSTDETVVFDRGVVWAVTLCVLLMACVFAAVIFLVFRLKNIRNSEKSKTPVKTDQTHSEVLTPFMKNDHITQRSSVKKTPGGGSKSSKPVKCSRKLFDPS</sequence>
<evidence type="ECO:0000256" key="6">
    <source>
        <dbReference type="ARBA" id="ARBA00023157"/>
    </source>
</evidence>
<dbReference type="InterPro" id="IPR013106">
    <property type="entry name" value="Ig_V-set"/>
</dbReference>
<dbReference type="GO" id="GO:0034113">
    <property type="term" value="P:heterotypic cell-cell adhesion"/>
    <property type="evidence" value="ECO:0007669"/>
    <property type="project" value="TreeGrafter"/>
</dbReference>
<dbReference type="GO" id="GO:0150079">
    <property type="term" value="P:negative regulation of neuroinflammatory response"/>
    <property type="evidence" value="ECO:0007669"/>
    <property type="project" value="TreeGrafter"/>
</dbReference>
<dbReference type="GeneID" id="114846328"/>
<keyword evidence="7" id="KW-0325">Glycoprotein</keyword>
<reference evidence="14" key="1">
    <citation type="submission" date="2025-08" db="UniProtKB">
        <authorList>
            <consortium name="RefSeq"/>
        </authorList>
    </citation>
    <scope>IDENTIFICATION</scope>
</reference>
<dbReference type="GO" id="GO:0009986">
    <property type="term" value="C:cell surface"/>
    <property type="evidence" value="ECO:0007669"/>
    <property type="project" value="TreeGrafter"/>
</dbReference>
<evidence type="ECO:0000256" key="9">
    <source>
        <dbReference type="SAM" id="MobiDB-lite"/>
    </source>
</evidence>
<evidence type="ECO:0000256" key="11">
    <source>
        <dbReference type="SAM" id="SignalP"/>
    </source>
</evidence>
<dbReference type="InParanoid" id="A0A6P7L979"/>
<dbReference type="InterPro" id="IPR003599">
    <property type="entry name" value="Ig_sub"/>
</dbReference>
<evidence type="ECO:0000256" key="8">
    <source>
        <dbReference type="ARBA" id="ARBA00023319"/>
    </source>
</evidence>
<evidence type="ECO:0000256" key="2">
    <source>
        <dbReference type="ARBA" id="ARBA00022692"/>
    </source>
</evidence>
<dbReference type="PANTHER" id="PTHR46841:SF7">
    <property type="entry name" value="IG-LIKE DOMAIN-CONTAINING PROTEIN"/>
    <property type="match status" value="1"/>
</dbReference>
<dbReference type="GO" id="GO:0098632">
    <property type="term" value="F:cell-cell adhesion mediator activity"/>
    <property type="evidence" value="ECO:0007669"/>
    <property type="project" value="InterPro"/>
</dbReference>
<dbReference type="KEGG" id="bspl:114846328"/>
<evidence type="ECO:0000256" key="10">
    <source>
        <dbReference type="SAM" id="Phobius"/>
    </source>
</evidence>